<gene>
    <name evidence="5" type="ORF">V4F39_17160</name>
</gene>
<accession>A0AAW9QJU3</accession>
<dbReference type="InterPro" id="IPR004846">
    <property type="entry name" value="T2SS/T3SS_dom"/>
</dbReference>
<dbReference type="RefSeq" id="WP_332290948.1">
    <property type="nucleotide sequence ID" value="NZ_JAZIBG010000036.1"/>
</dbReference>
<keyword evidence="6" id="KW-1185">Reference proteome</keyword>
<feature type="compositionally biased region" description="Pro residues" evidence="2">
    <location>
        <begin position="13"/>
        <end position="23"/>
    </location>
</feature>
<dbReference type="Pfam" id="PF13629">
    <property type="entry name" value="T2SS-T3SS_pil_N"/>
    <property type="match status" value="1"/>
</dbReference>
<dbReference type="Proteomes" id="UP001336250">
    <property type="component" value="Unassembled WGS sequence"/>
</dbReference>
<evidence type="ECO:0000256" key="2">
    <source>
        <dbReference type="SAM" id="MobiDB-lite"/>
    </source>
</evidence>
<feature type="region of interest" description="Disordered" evidence="2">
    <location>
        <begin position="1"/>
        <end position="25"/>
    </location>
</feature>
<dbReference type="InterPro" id="IPR032789">
    <property type="entry name" value="T2SS-T3SS_pil_N"/>
</dbReference>
<evidence type="ECO:0000313" key="6">
    <source>
        <dbReference type="Proteomes" id="UP001336250"/>
    </source>
</evidence>
<dbReference type="GO" id="GO:0015627">
    <property type="term" value="C:type II protein secretion system complex"/>
    <property type="evidence" value="ECO:0007669"/>
    <property type="project" value="TreeGrafter"/>
</dbReference>
<protein>
    <submittedName>
        <fullName evidence="5">Pilus assembly protein N-terminal domain-containing protein</fullName>
    </submittedName>
</protein>
<dbReference type="InterPro" id="IPR001775">
    <property type="entry name" value="GspD/PilQ"/>
</dbReference>
<dbReference type="Pfam" id="PF00263">
    <property type="entry name" value="Secretin"/>
    <property type="match status" value="1"/>
</dbReference>
<evidence type="ECO:0000259" key="4">
    <source>
        <dbReference type="Pfam" id="PF13629"/>
    </source>
</evidence>
<comment type="similarity">
    <text evidence="1">Belongs to the bacterial secretin family.</text>
</comment>
<dbReference type="PRINTS" id="PR00811">
    <property type="entry name" value="BCTERIALGSPD"/>
</dbReference>
<organism evidence="5 6">
    <name type="scientific">Aquincola agrisoli</name>
    <dbReference type="NCBI Taxonomy" id="3119538"/>
    <lineage>
        <taxon>Bacteria</taxon>
        <taxon>Pseudomonadati</taxon>
        <taxon>Pseudomonadota</taxon>
        <taxon>Betaproteobacteria</taxon>
        <taxon>Burkholderiales</taxon>
        <taxon>Sphaerotilaceae</taxon>
        <taxon>Aquincola</taxon>
    </lineage>
</organism>
<evidence type="ECO:0000313" key="5">
    <source>
        <dbReference type="EMBL" id="MEF7615647.1"/>
    </source>
</evidence>
<sequence>MACVGAASAQSATPPPNDMPPAPRVVAPVNGYAEHLKPTVRPAARSKEPYAPIRIDHDAGPMPEIEMFVGESRVFPAPGVARIAVGNGSLMTAAALDGREVILFANGAGTSSLFIWNEDGRYQRVKINIVPGDTSRYAREISSFLAAIPNAKTSVIGDKVIVEGDQLSDADLAKIGQLSKIYPQIVNFTNSVGWDQMVLIDVKVVEFPVNYLREVGLRWTPVGGAAVGAIWSPGRRGHAGPYQIDIQTGEGNPPPISNPEGGGVILPDGLNVLSAINLGLSAQLDLLAQEGKTTVLAQPQLSTRNGSSAKFLAGGEYPYVVSTNNGPTVSFKPYGIKLDISPRVDRHGVIRADVLTEVSQIDNSVTTLAGPALLTRRTEATFNVNGGETIVLSGLIQRETSNTVDKVPFLGDIPVLGALFRSKRYQNKETELVIFLTPTVVDSRTPALAGRIEQTHERLRQRLGEAPYLSDRVQPAVDGTQP</sequence>
<dbReference type="PANTHER" id="PTHR30332">
    <property type="entry name" value="PROBABLE GENERAL SECRETION PATHWAY PROTEIN D"/>
    <property type="match status" value="1"/>
</dbReference>
<dbReference type="PANTHER" id="PTHR30332:SF17">
    <property type="entry name" value="TYPE IV PILIATION SYSTEM PROTEIN DR_0774-RELATED"/>
    <property type="match status" value="1"/>
</dbReference>
<dbReference type="InterPro" id="IPR050810">
    <property type="entry name" value="Bact_Secretion_Sys_Channel"/>
</dbReference>
<name>A0AAW9QJU3_9BURK</name>
<evidence type="ECO:0000259" key="3">
    <source>
        <dbReference type="Pfam" id="PF00263"/>
    </source>
</evidence>
<feature type="domain" description="Type II/III secretion system secretin-like" evidence="3">
    <location>
        <begin position="287"/>
        <end position="442"/>
    </location>
</feature>
<feature type="domain" description="Pilus formation protein N-terminal" evidence="4">
    <location>
        <begin position="64"/>
        <end position="128"/>
    </location>
</feature>
<reference evidence="5 6" key="1">
    <citation type="submission" date="2024-02" db="EMBL/GenBank/DDBJ databases">
        <title>Genome sequence of Aquincola sp. MAHUQ-54.</title>
        <authorList>
            <person name="Huq M.A."/>
        </authorList>
    </citation>
    <scope>NUCLEOTIDE SEQUENCE [LARGE SCALE GENOMIC DNA]</scope>
    <source>
        <strain evidence="5 6">MAHUQ-54</strain>
    </source>
</reference>
<dbReference type="GO" id="GO:0009306">
    <property type="term" value="P:protein secretion"/>
    <property type="evidence" value="ECO:0007669"/>
    <property type="project" value="InterPro"/>
</dbReference>
<proteinExistence type="inferred from homology"/>
<dbReference type="EMBL" id="JAZIBG010000036">
    <property type="protein sequence ID" value="MEF7615647.1"/>
    <property type="molecule type" value="Genomic_DNA"/>
</dbReference>
<dbReference type="AlphaFoldDB" id="A0AAW9QJU3"/>
<comment type="caution">
    <text evidence="5">The sequence shown here is derived from an EMBL/GenBank/DDBJ whole genome shotgun (WGS) entry which is preliminary data.</text>
</comment>
<evidence type="ECO:0000256" key="1">
    <source>
        <dbReference type="RuleBase" id="RU004003"/>
    </source>
</evidence>